<feature type="compositionally biased region" description="Basic and acidic residues" evidence="1">
    <location>
        <begin position="72"/>
        <end position="88"/>
    </location>
</feature>
<keyword evidence="3" id="KW-1185">Reference proteome</keyword>
<feature type="region of interest" description="Disordered" evidence="1">
    <location>
        <begin position="72"/>
        <end position="104"/>
    </location>
</feature>
<evidence type="ECO:0000313" key="2">
    <source>
        <dbReference type="EMBL" id="KAJ1131020.1"/>
    </source>
</evidence>
<comment type="caution">
    <text evidence="2">The sequence shown here is derived from an EMBL/GenBank/DDBJ whole genome shotgun (WGS) entry which is preliminary data.</text>
</comment>
<name>A0AAV7PVM7_PLEWA</name>
<evidence type="ECO:0000256" key="1">
    <source>
        <dbReference type="SAM" id="MobiDB-lite"/>
    </source>
</evidence>
<evidence type="ECO:0000313" key="3">
    <source>
        <dbReference type="Proteomes" id="UP001066276"/>
    </source>
</evidence>
<feature type="region of interest" description="Disordered" evidence="1">
    <location>
        <begin position="1"/>
        <end position="20"/>
    </location>
</feature>
<proteinExistence type="predicted"/>
<feature type="compositionally biased region" description="Basic and acidic residues" evidence="1">
    <location>
        <begin position="1"/>
        <end position="12"/>
    </location>
</feature>
<protein>
    <submittedName>
        <fullName evidence="2">Uncharacterized protein</fullName>
    </submittedName>
</protein>
<sequence length="104" mass="11917">MARRREMQRQEIEGTPDIFGEQDVELESEPEIQETLAAKEEAFSFKDSESDVGTVLEMQDLPPVQCTQYRKEDLPEQHCRPIEPEKRSSGHCGLQVRSQPCTVP</sequence>
<organism evidence="2 3">
    <name type="scientific">Pleurodeles waltl</name>
    <name type="common">Iberian ribbed newt</name>
    <dbReference type="NCBI Taxonomy" id="8319"/>
    <lineage>
        <taxon>Eukaryota</taxon>
        <taxon>Metazoa</taxon>
        <taxon>Chordata</taxon>
        <taxon>Craniata</taxon>
        <taxon>Vertebrata</taxon>
        <taxon>Euteleostomi</taxon>
        <taxon>Amphibia</taxon>
        <taxon>Batrachia</taxon>
        <taxon>Caudata</taxon>
        <taxon>Salamandroidea</taxon>
        <taxon>Salamandridae</taxon>
        <taxon>Pleurodelinae</taxon>
        <taxon>Pleurodeles</taxon>
    </lineage>
</organism>
<dbReference type="AlphaFoldDB" id="A0AAV7PVM7"/>
<dbReference type="EMBL" id="JANPWB010000011">
    <property type="protein sequence ID" value="KAJ1131020.1"/>
    <property type="molecule type" value="Genomic_DNA"/>
</dbReference>
<gene>
    <name evidence="2" type="ORF">NDU88_009363</name>
</gene>
<accession>A0AAV7PVM7</accession>
<dbReference type="Proteomes" id="UP001066276">
    <property type="component" value="Chromosome 7"/>
</dbReference>
<reference evidence="2" key="1">
    <citation type="journal article" date="2022" name="bioRxiv">
        <title>Sequencing and chromosome-scale assembly of the giantPleurodeles waltlgenome.</title>
        <authorList>
            <person name="Brown T."/>
            <person name="Elewa A."/>
            <person name="Iarovenko S."/>
            <person name="Subramanian E."/>
            <person name="Araus A.J."/>
            <person name="Petzold A."/>
            <person name="Susuki M."/>
            <person name="Suzuki K.-i.T."/>
            <person name="Hayashi T."/>
            <person name="Toyoda A."/>
            <person name="Oliveira C."/>
            <person name="Osipova E."/>
            <person name="Leigh N.D."/>
            <person name="Simon A."/>
            <person name="Yun M.H."/>
        </authorList>
    </citation>
    <scope>NUCLEOTIDE SEQUENCE</scope>
    <source>
        <strain evidence="2">20211129_DDA</strain>
        <tissue evidence="2">Liver</tissue>
    </source>
</reference>